<sequence length="222" mass="24175">MTSTLGKHEFSVLDSEQLLDSPILSLRRDRLVMPGGGQGAREVVEHFGAVAVVAVDEQGRIPLVYQYRHAVGQRLWELPAGLLDIAGEDELTCAGRELEEEAGLAARDWGVLVDLVTSPGFCDEAVRVFLARGLFEVARPVAEDEEADLILDWVDLDQAREMVLSGQIVNSIAIAGILTATEVMAGRAQPREVAEPFAFRPDSLASRRQSAGVSPDMKKINR</sequence>
<dbReference type="InterPro" id="IPR000086">
    <property type="entry name" value="NUDIX_hydrolase_dom"/>
</dbReference>
<name>A0A3M8K7H1_9CORY</name>
<comment type="caution">
    <text evidence="4">The sequence shown here is derived from an EMBL/GenBank/DDBJ whole genome shotgun (WGS) entry which is preliminary data.</text>
</comment>
<dbReference type="PROSITE" id="PS51462">
    <property type="entry name" value="NUDIX"/>
    <property type="match status" value="1"/>
</dbReference>
<accession>A0A3M8K7H1</accession>
<dbReference type="AlphaFoldDB" id="A0A3M8K7H1"/>
<feature type="domain" description="Nudix hydrolase" evidence="3">
    <location>
        <begin position="45"/>
        <end position="176"/>
    </location>
</feature>
<evidence type="ECO:0000313" key="5">
    <source>
        <dbReference type="Proteomes" id="UP000266975"/>
    </source>
</evidence>
<dbReference type="Proteomes" id="UP000266975">
    <property type="component" value="Unassembled WGS sequence"/>
</dbReference>
<feature type="region of interest" description="Disordered" evidence="2">
    <location>
        <begin position="203"/>
        <end position="222"/>
    </location>
</feature>
<dbReference type="GO" id="GO:0016787">
    <property type="term" value="F:hydrolase activity"/>
    <property type="evidence" value="ECO:0007669"/>
    <property type="project" value="UniProtKB-KW"/>
</dbReference>
<dbReference type="PANTHER" id="PTHR11839:SF31">
    <property type="entry name" value="ADP-RIBOSE PYROPHOSPHATASE"/>
    <property type="match status" value="1"/>
</dbReference>
<dbReference type="InterPro" id="IPR015797">
    <property type="entry name" value="NUDIX_hydrolase-like_dom_sf"/>
</dbReference>
<dbReference type="Pfam" id="PF00293">
    <property type="entry name" value="NUDIX"/>
    <property type="match status" value="1"/>
</dbReference>
<dbReference type="GO" id="GO:0006753">
    <property type="term" value="P:nucleoside phosphate metabolic process"/>
    <property type="evidence" value="ECO:0007669"/>
    <property type="project" value="TreeGrafter"/>
</dbReference>
<keyword evidence="5" id="KW-1185">Reference proteome</keyword>
<evidence type="ECO:0000256" key="2">
    <source>
        <dbReference type="SAM" id="MobiDB-lite"/>
    </source>
</evidence>
<dbReference type="OrthoDB" id="9806150at2"/>
<reference evidence="4 5" key="1">
    <citation type="submission" date="2018-02" db="EMBL/GenBank/DDBJ databases">
        <title>Corynebacterium alimpuense sp. nov., a marine obligate actinomycete isolated from sediments of Valparaiso bay, Chile.</title>
        <authorList>
            <person name="Claverias F."/>
            <person name="Gonzales-Siles L."/>
            <person name="Salva-Serra F."/>
            <person name="Inganaes E."/>
            <person name="Molin K."/>
            <person name="Cumsille A."/>
            <person name="Undabarrena A."/>
            <person name="Couve E."/>
            <person name="Moore E.R.B."/>
            <person name="Gomila M."/>
            <person name="Camara B."/>
        </authorList>
    </citation>
    <scope>NUCLEOTIDE SEQUENCE [LARGE SCALE GENOMIC DNA]</scope>
    <source>
        <strain evidence="4 5">CCUG 69366</strain>
    </source>
</reference>
<organism evidence="4 5">
    <name type="scientific">Corynebacterium alimapuense</name>
    <dbReference type="NCBI Taxonomy" id="1576874"/>
    <lineage>
        <taxon>Bacteria</taxon>
        <taxon>Bacillati</taxon>
        <taxon>Actinomycetota</taxon>
        <taxon>Actinomycetes</taxon>
        <taxon>Mycobacteriales</taxon>
        <taxon>Corynebacteriaceae</taxon>
        <taxon>Corynebacterium</taxon>
    </lineage>
</organism>
<dbReference type="RefSeq" id="WP_123047137.1">
    <property type="nucleotide sequence ID" value="NZ_PTJO01000003.1"/>
</dbReference>
<proteinExistence type="predicted"/>
<gene>
    <name evidence="4" type="ORF">C5L39_01480</name>
</gene>
<keyword evidence="1" id="KW-0378">Hydrolase</keyword>
<dbReference type="PANTHER" id="PTHR11839">
    <property type="entry name" value="UDP/ADP-SUGAR PYROPHOSPHATASE"/>
    <property type="match status" value="1"/>
</dbReference>
<dbReference type="CDD" id="cd24158">
    <property type="entry name" value="NUDIX_ADPRase_Rv1700"/>
    <property type="match status" value="1"/>
</dbReference>
<dbReference type="GO" id="GO:0019693">
    <property type="term" value="P:ribose phosphate metabolic process"/>
    <property type="evidence" value="ECO:0007669"/>
    <property type="project" value="TreeGrafter"/>
</dbReference>
<dbReference type="GO" id="GO:0005829">
    <property type="term" value="C:cytosol"/>
    <property type="evidence" value="ECO:0007669"/>
    <property type="project" value="TreeGrafter"/>
</dbReference>
<evidence type="ECO:0000313" key="4">
    <source>
        <dbReference type="EMBL" id="RNE49090.1"/>
    </source>
</evidence>
<evidence type="ECO:0000259" key="3">
    <source>
        <dbReference type="PROSITE" id="PS51462"/>
    </source>
</evidence>
<dbReference type="EMBL" id="PTJO01000003">
    <property type="protein sequence ID" value="RNE49090.1"/>
    <property type="molecule type" value="Genomic_DNA"/>
</dbReference>
<dbReference type="Gene3D" id="3.90.79.10">
    <property type="entry name" value="Nucleoside Triphosphate Pyrophosphohydrolase"/>
    <property type="match status" value="1"/>
</dbReference>
<protein>
    <submittedName>
        <fullName evidence="4">ADP-ribose pyrophosphatase</fullName>
    </submittedName>
</protein>
<evidence type="ECO:0000256" key="1">
    <source>
        <dbReference type="ARBA" id="ARBA00022801"/>
    </source>
</evidence>
<dbReference type="SUPFAM" id="SSF55811">
    <property type="entry name" value="Nudix"/>
    <property type="match status" value="1"/>
</dbReference>